<keyword evidence="11" id="KW-1185">Reference proteome</keyword>
<evidence type="ECO:0000256" key="4">
    <source>
        <dbReference type="ARBA" id="ARBA00022771"/>
    </source>
</evidence>
<evidence type="ECO:0000256" key="5">
    <source>
        <dbReference type="ARBA" id="ARBA00022833"/>
    </source>
</evidence>
<dbReference type="Pfam" id="PF00096">
    <property type="entry name" value="zf-C2H2"/>
    <property type="match status" value="1"/>
</dbReference>
<feature type="domain" description="C2H2-type" evidence="9">
    <location>
        <begin position="184"/>
        <end position="213"/>
    </location>
</feature>
<evidence type="ECO:0000256" key="1">
    <source>
        <dbReference type="ARBA" id="ARBA00004123"/>
    </source>
</evidence>
<dbReference type="PROSITE" id="PS50157">
    <property type="entry name" value="ZINC_FINGER_C2H2_2"/>
    <property type="match status" value="2"/>
</dbReference>
<evidence type="ECO:0000259" key="9">
    <source>
        <dbReference type="PROSITE" id="PS50157"/>
    </source>
</evidence>
<evidence type="ECO:0000256" key="6">
    <source>
        <dbReference type="ARBA" id="ARBA00023242"/>
    </source>
</evidence>
<evidence type="ECO:0000313" key="11">
    <source>
        <dbReference type="Proteomes" id="UP000242791"/>
    </source>
</evidence>
<proteinExistence type="predicted"/>
<dbReference type="OrthoDB" id="9439903at2759"/>
<dbReference type="GO" id="GO:0000981">
    <property type="term" value="F:DNA-binding transcription factor activity, RNA polymerase II-specific"/>
    <property type="evidence" value="ECO:0007669"/>
    <property type="project" value="InterPro"/>
</dbReference>
<dbReference type="GO" id="GO:0000978">
    <property type="term" value="F:RNA polymerase II cis-regulatory region sequence-specific DNA binding"/>
    <property type="evidence" value="ECO:0007669"/>
    <property type="project" value="InterPro"/>
</dbReference>
<gene>
    <name evidence="10" type="ORF">ACJ73_01558</name>
</gene>
<dbReference type="InterPro" id="IPR013087">
    <property type="entry name" value="Znf_C2H2_type"/>
</dbReference>
<dbReference type="Proteomes" id="UP000242791">
    <property type="component" value="Unassembled WGS sequence"/>
</dbReference>
<dbReference type="GO" id="GO:0000785">
    <property type="term" value="C:chromatin"/>
    <property type="evidence" value="ECO:0007669"/>
    <property type="project" value="TreeGrafter"/>
</dbReference>
<dbReference type="PROSITE" id="PS00028">
    <property type="entry name" value="ZINC_FINGER_C2H2_1"/>
    <property type="match status" value="1"/>
</dbReference>
<keyword evidence="2" id="KW-0479">Metal-binding</keyword>
<evidence type="ECO:0000256" key="7">
    <source>
        <dbReference type="PROSITE-ProRule" id="PRU00042"/>
    </source>
</evidence>
<keyword evidence="6" id="KW-0539">Nucleus</keyword>
<reference evidence="10 11" key="1">
    <citation type="submission" date="2015-08" db="EMBL/GenBank/DDBJ databases">
        <title>Emmonsia species relationships and genome sequence.</title>
        <authorList>
            <person name="Cuomo C.A."/>
            <person name="Schwartz I.S."/>
            <person name="Kenyon C."/>
            <person name="De Hoog G.S."/>
            <person name="Govender N.P."/>
            <person name="Botha A."/>
            <person name="Moreno L."/>
            <person name="De Vries M."/>
            <person name="Munoz J.F."/>
            <person name="Stielow J.B."/>
        </authorList>
    </citation>
    <scope>NUCLEOTIDE SEQUENCE [LARGE SCALE GENOMIC DNA]</scope>
    <source>
        <strain evidence="10 11">EI222</strain>
    </source>
</reference>
<dbReference type="EMBL" id="LGTZ01000144">
    <property type="protein sequence ID" value="OJD27052.1"/>
    <property type="molecule type" value="Genomic_DNA"/>
</dbReference>
<dbReference type="GO" id="GO:0005634">
    <property type="term" value="C:nucleus"/>
    <property type="evidence" value="ECO:0007669"/>
    <property type="project" value="UniProtKB-SubCell"/>
</dbReference>
<evidence type="ECO:0000256" key="8">
    <source>
        <dbReference type="SAM" id="MobiDB-lite"/>
    </source>
</evidence>
<evidence type="ECO:0000256" key="3">
    <source>
        <dbReference type="ARBA" id="ARBA00022737"/>
    </source>
</evidence>
<protein>
    <recommendedName>
        <fullName evidence="9">C2H2-type domain-containing protein</fullName>
    </recommendedName>
</protein>
<dbReference type="VEuPathDB" id="FungiDB:ACJ73_01558"/>
<dbReference type="PANTHER" id="PTHR40626">
    <property type="entry name" value="MIP31509P"/>
    <property type="match status" value="1"/>
</dbReference>
<keyword evidence="4 7" id="KW-0863">Zinc-finger</keyword>
<dbReference type="FunFam" id="3.30.160.60:FF:000446">
    <property type="entry name" value="Zinc finger protein"/>
    <property type="match status" value="1"/>
</dbReference>
<feature type="region of interest" description="Disordered" evidence="8">
    <location>
        <begin position="264"/>
        <end position="283"/>
    </location>
</feature>
<feature type="domain" description="C2H2-type" evidence="9">
    <location>
        <begin position="156"/>
        <end position="183"/>
    </location>
</feature>
<dbReference type="Gene3D" id="3.30.160.60">
    <property type="entry name" value="Classic Zinc Finger"/>
    <property type="match status" value="2"/>
</dbReference>
<dbReference type="SUPFAM" id="SSF57667">
    <property type="entry name" value="beta-beta-alpha zinc fingers"/>
    <property type="match status" value="1"/>
</dbReference>
<accession>A0A1J9RGD4</accession>
<comment type="subcellular location">
    <subcellularLocation>
        <location evidence="1">Nucleus</location>
    </subcellularLocation>
</comment>
<organism evidence="10 11">
    <name type="scientific">Blastomyces percursus</name>
    <dbReference type="NCBI Taxonomy" id="1658174"/>
    <lineage>
        <taxon>Eukaryota</taxon>
        <taxon>Fungi</taxon>
        <taxon>Dikarya</taxon>
        <taxon>Ascomycota</taxon>
        <taxon>Pezizomycotina</taxon>
        <taxon>Eurotiomycetes</taxon>
        <taxon>Eurotiomycetidae</taxon>
        <taxon>Onygenales</taxon>
        <taxon>Ajellomycetaceae</taxon>
        <taxon>Blastomyces</taxon>
    </lineage>
</organism>
<dbReference type="AlphaFoldDB" id="A0A1J9RGD4"/>
<evidence type="ECO:0000256" key="2">
    <source>
        <dbReference type="ARBA" id="ARBA00022723"/>
    </source>
</evidence>
<name>A0A1J9RGD4_9EURO</name>
<evidence type="ECO:0000313" key="10">
    <source>
        <dbReference type="EMBL" id="OJD27052.1"/>
    </source>
</evidence>
<sequence length="283" mass="30845">MDPNPMPQALTPSFTIVPPQGPPSPSAIHHPMVQSHTLPPLQHPQLHYLGQPYRHDIPLHPIFSAGMYAASSAPTTTQVPAGSLPPSSFLAPPCDISQDYFNAPPLLPNAQPRTEIRGLQGRRGVLPSVLGRPAAVINNGNGTAKSMTLPAADGRFRCPYCDKTYLRVNGIKIHLREHTGERPYMCELCKSTFTRKDYLKRHFRKCSERLGDPMGVSHLIRLRAHRKGALPVAIAPKPVQEDVSSSISISNGMTRPRLAIAVNGAGRAPAHEPSPSWSSDARR</sequence>
<dbReference type="GO" id="GO:0008270">
    <property type="term" value="F:zinc ion binding"/>
    <property type="evidence" value="ECO:0007669"/>
    <property type="project" value="UniProtKB-KW"/>
</dbReference>
<dbReference type="InterPro" id="IPR051059">
    <property type="entry name" value="VerF-like"/>
</dbReference>
<dbReference type="STRING" id="1658174.A0A1J9RGD4"/>
<feature type="region of interest" description="Disordered" evidence="8">
    <location>
        <begin position="1"/>
        <end position="28"/>
    </location>
</feature>
<dbReference type="SMART" id="SM00355">
    <property type="entry name" value="ZnF_C2H2"/>
    <property type="match status" value="2"/>
</dbReference>
<keyword evidence="3" id="KW-0677">Repeat</keyword>
<dbReference type="InterPro" id="IPR036236">
    <property type="entry name" value="Znf_C2H2_sf"/>
</dbReference>
<keyword evidence="5" id="KW-0862">Zinc</keyword>
<comment type="caution">
    <text evidence="10">The sequence shown here is derived from an EMBL/GenBank/DDBJ whole genome shotgun (WGS) entry which is preliminary data.</text>
</comment>
<dbReference type="PANTHER" id="PTHR40626:SF12">
    <property type="entry name" value="RFEC"/>
    <property type="match status" value="1"/>
</dbReference>